<reference evidence="8" key="1">
    <citation type="submission" date="2012-03" db="EMBL/GenBank/DDBJ databases">
        <title>Complete sequence of plasmid 1 of Deinococcus peraridilitoris DSM 19664.</title>
        <authorList>
            <person name="Lucas S."/>
            <person name="Copeland A."/>
            <person name="Lapidus A."/>
            <person name="Glavina del Rio T."/>
            <person name="Dalin E."/>
            <person name="Tice H."/>
            <person name="Bruce D."/>
            <person name="Goodwin L."/>
            <person name="Pitluck S."/>
            <person name="Peters L."/>
            <person name="Mikhailova N."/>
            <person name="Lu M."/>
            <person name="Kyrpides N."/>
            <person name="Mavromatis K."/>
            <person name="Ivanova N."/>
            <person name="Brettin T."/>
            <person name="Detter J.C."/>
            <person name="Han C."/>
            <person name="Larimer F."/>
            <person name="Land M."/>
            <person name="Hauser L."/>
            <person name="Markowitz V."/>
            <person name="Cheng J.-F."/>
            <person name="Hugenholtz P."/>
            <person name="Woyke T."/>
            <person name="Wu D."/>
            <person name="Pukall R."/>
            <person name="Steenblock K."/>
            <person name="Brambilla E."/>
            <person name="Klenk H.-P."/>
            <person name="Eisen J.A."/>
        </authorList>
    </citation>
    <scope>NUCLEOTIDE SEQUENCE [LARGE SCALE GENOMIC DNA]</scope>
    <source>
        <strain evidence="8">DSM 19664 / LMG 22246 / CIP 109416 / KR-200</strain>
        <plasmid evidence="8">Plasmid pDEIPE01</plasmid>
    </source>
</reference>
<evidence type="ECO:0000256" key="1">
    <source>
        <dbReference type="ARBA" id="ARBA00022908"/>
    </source>
</evidence>
<evidence type="ECO:0000313" key="8">
    <source>
        <dbReference type="Proteomes" id="UP000010467"/>
    </source>
</evidence>
<dbReference type="GO" id="GO:0006310">
    <property type="term" value="P:DNA recombination"/>
    <property type="evidence" value="ECO:0007669"/>
    <property type="project" value="UniProtKB-KW"/>
</dbReference>
<geneLocation type="plasmid" evidence="7 8">
    <name>pDEIPE01</name>
</geneLocation>
<dbReference type="PROSITE" id="PS51898">
    <property type="entry name" value="TYR_RECOMBINASE"/>
    <property type="match status" value="1"/>
</dbReference>
<dbReference type="Gene3D" id="1.10.150.130">
    <property type="match status" value="1"/>
</dbReference>
<dbReference type="InterPro" id="IPR002104">
    <property type="entry name" value="Integrase_catalytic"/>
</dbReference>
<gene>
    <name evidence="7" type="ordered locus">Deipe_4129</name>
</gene>
<evidence type="ECO:0000313" key="7">
    <source>
        <dbReference type="EMBL" id="AFZ69496.1"/>
    </source>
</evidence>
<sequence>MPSFELDIIRHGPVDRAHAFTALHDDEQRRFAVTAARDKDLAGLWTVVEAYLIQRGRSASQASPHTLRNYRLGVRVFLEHARTQAWNLLKPDRHAPQRWVNLLATSHDDGQILKPATVRLYVQGARALYRALNWAGATEADPFKEVRLPKDPADALTNRPPYRDAQLRQLLDRATPPGHLEVLLLLCAHAGLRIDEAVNVQWSDVRLGERRLIVRSGKGGKTRRVPLSDRLYQSLSRHQRETQTLKPAALQGTLFPYRTRPGALYHLRKFVNGTSELTGLTWQDFRGFHALRKLAGTKLYRRRKDLGAVAAFLGHADISTTRRYAEITPDDYEADLADW</sequence>
<feature type="domain" description="Core-binding (CB)" evidence="6">
    <location>
        <begin position="42"/>
        <end position="133"/>
    </location>
</feature>
<dbReference type="AlphaFoldDB" id="L0A6M4"/>
<dbReference type="HOGENOM" id="CLU_027562_5_0_0"/>
<dbReference type="InterPro" id="IPR050090">
    <property type="entry name" value="Tyrosine_recombinase_XerCD"/>
</dbReference>
<dbReference type="InterPro" id="IPR010998">
    <property type="entry name" value="Integrase_recombinase_N"/>
</dbReference>
<keyword evidence="1" id="KW-0229">DNA integration</keyword>
<dbReference type="EMBL" id="CP003383">
    <property type="protein sequence ID" value="AFZ69496.1"/>
    <property type="molecule type" value="Genomic_DNA"/>
</dbReference>
<dbReference type="KEGG" id="dpd:Deipe_4129"/>
<dbReference type="InterPro" id="IPR011010">
    <property type="entry name" value="DNA_brk_join_enz"/>
</dbReference>
<dbReference type="Proteomes" id="UP000010467">
    <property type="component" value="Plasmid pDEIPE01"/>
</dbReference>
<evidence type="ECO:0000259" key="5">
    <source>
        <dbReference type="PROSITE" id="PS51898"/>
    </source>
</evidence>
<dbReference type="PATRIC" id="fig|937777.3.peg.4156"/>
<dbReference type="InterPro" id="IPR004107">
    <property type="entry name" value="Integrase_SAM-like_N"/>
</dbReference>
<keyword evidence="7" id="KW-0614">Plasmid</keyword>
<feature type="domain" description="Tyr recombinase" evidence="5">
    <location>
        <begin position="157"/>
        <end position="337"/>
    </location>
</feature>
<evidence type="ECO:0000256" key="4">
    <source>
        <dbReference type="PROSITE-ProRule" id="PRU01248"/>
    </source>
</evidence>
<dbReference type="PANTHER" id="PTHR30349">
    <property type="entry name" value="PHAGE INTEGRASE-RELATED"/>
    <property type="match status" value="1"/>
</dbReference>
<evidence type="ECO:0000256" key="3">
    <source>
        <dbReference type="ARBA" id="ARBA00023172"/>
    </source>
</evidence>
<accession>L0A6M4</accession>
<keyword evidence="3" id="KW-0233">DNA recombination</keyword>
<evidence type="ECO:0000259" key="6">
    <source>
        <dbReference type="PROSITE" id="PS51900"/>
    </source>
</evidence>
<dbReference type="InterPro" id="IPR013762">
    <property type="entry name" value="Integrase-like_cat_sf"/>
</dbReference>
<organism evidence="7 8">
    <name type="scientific">Deinococcus peraridilitoris (strain DSM 19664 / LMG 22246 / CIP 109416 / KR-200)</name>
    <dbReference type="NCBI Taxonomy" id="937777"/>
    <lineage>
        <taxon>Bacteria</taxon>
        <taxon>Thermotogati</taxon>
        <taxon>Deinococcota</taxon>
        <taxon>Deinococci</taxon>
        <taxon>Deinococcales</taxon>
        <taxon>Deinococcaceae</taxon>
        <taxon>Deinococcus</taxon>
    </lineage>
</organism>
<dbReference type="SUPFAM" id="SSF56349">
    <property type="entry name" value="DNA breaking-rejoining enzymes"/>
    <property type="match status" value="1"/>
</dbReference>
<dbReference type="PROSITE" id="PS51900">
    <property type="entry name" value="CB"/>
    <property type="match status" value="1"/>
</dbReference>
<name>L0A6M4_DEIPD</name>
<keyword evidence="2 4" id="KW-0238">DNA-binding</keyword>
<dbReference type="CDD" id="cd00397">
    <property type="entry name" value="DNA_BRE_C"/>
    <property type="match status" value="1"/>
</dbReference>
<dbReference type="PANTHER" id="PTHR30349:SF81">
    <property type="entry name" value="TYROSINE RECOMBINASE XERC"/>
    <property type="match status" value="1"/>
</dbReference>
<dbReference type="Pfam" id="PF00589">
    <property type="entry name" value="Phage_integrase"/>
    <property type="match status" value="1"/>
</dbReference>
<dbReference type="Gene3D" id="1.10.443.10">
    <property type="entry name" value="Intergrase catalytic core"/>
    <property type="match status" value="1"/>
</dbReference>
<dbReference type="GO" id="GO:0015074">
    <property type="term" value="P:DNA integration"/>
    <property type="evidence" value="ECO:0007669"/>
    <property type="project" value="UniProtKB-KW"/>
</dbReference>
<keyword evidence="8" id="KW-1185">Reference proteome</keyword>
<protein>
    <submittedName>
        <fullName evidence="7">Site-specific recombinase XerD</fullName>
    </submittedName>
</protein>
<dbReference type="Pfam" id="PF02899">
    <property type="entry name" value="Phage_int_SAM_1"/>
    <property type="match status" value="1"/>
</dbReference>
<proteinExistence type="predicted"/>
<dbReference type="GO" id="GO:0003677">
    <property type="term" value="F:DNA binding"/>
    <property type="evidence" value="ECO:0007669"/>
    <property type="project" value="UniProtKB-UniRule"/>
</dbReference>
<dbReference type="RefSeq" id="WP_015231397.1">
    <property type="nucleotide sequence ID" value="NC_019789.1"/>
</dbReference>
<evidence type="ECO:0000256" key="2">
    <source>
        <dbReference type="ARBA" id="ARBA00023125"/>
    </source>
</evidence>
<dbReference type="InterPro" id="IPR044068">
    <property type="entry name" value="CB"/>
</dbReference>